<gene>
    <name evidence="10" type="ORF">HMPREF1015_02135</name>
</gene>
<dbReference type="InterPro" id="IPR017629">
    <property type="entry name" value="4OH_2_O-val_aldolase"/>
</dbReference>
<dbReference type="Gene3D" id="3.30.360.10">
    <property type="entry name" value="Dihydrodipicolinate Reductase, domain 2"/>
    <property type="match status" value="1"/>
</dbReference>
<dbReference type="InterPro" id="IPR000891">
    <property type="entry name" value="PYR_CT"/>
</dbReference>
<dbReference type="SUPFAM" id="SSF89000">
    <property type="entry name" value="post-HMGL domain-like"/>
    <property type="match status" value="1"/>
</dbReference>
<dbReference type="CDD" id="cd07943">
    <property type="entry name" value="DRE_TIM_HOA"/>
    <property type="match status" value="1"/>
</dbReference>
<comment type="catalytic activity">
    <reaction evidence="6">
        <text>(S)-4-hydroxy-2-oxohexanoate = propanal + pyruvate</text>
        <dbReference type="Rhea" id="RHEA:36003"/>
        <dbReference type="ChEBI" id="CHEBI:15361"/>
        <dbReference type="ChEBI" id="CHEBI:17153"/>
        <dbReference type="ChEBI" id="CHEBI:73142"/>
        <dbReference type="EC" id="4.1.3.43"/>
    </reaction>
    <physiologicalReaction direction="left-to-right" evidence="6">
        <dbReference type="Rhea" id="RHEA:36004"/>
    </physiologicalReaction>
</comment>
<dbReference type="HAMAP" id="MF_01656">
    <property type="entry name" value="HOA"/>
    <property type="match status" value="1"/>
</dbReference>
<dbReference type="Pfam" id="PF00682">
    <property type="entry name" value="HMGL-like"/>
    <property type="match status" value="1"/>
</dbReference>
<keyword evidence="5 7" id="KW-0456">Lyase</keyword>
<evidence type="ECO:0000256" key="2">
    <source>
        <dbReference type="ARBA" id="ARBA00022723"/>
    </source>
</evidence>
<evidence type="ECO:0000256" key="5">
    <source>
        <dbReference type="ARBA" id="ARBA00023239"/>
    </source>
</evidence>
<name>G9QIX4_9BACI</name>
<protein>
    <recommendedName>
        <fullName evidence="7 8">4-hydroxy-2-oxovalerate aldolase</fullName>
        <shortName evidence="7">HOA</shortName>
        <ecNumber evidence="7 8">4.1.3.39</ecNumber>
    </recommendedName>
    <alternativeName>
        <fullName evidence="7">4-hydroxy-2-keto-pentanoic acid aldolase</fullName>
    </alternativeName>
    <alternativeName>
        <fullName evidence="7">4-hydroxy-2-oxopentanoate aldolase</fullName>
    </alternativeName>
</protein>
<evidence type="ECO:0000256" key="4">
    <source>
        <dbReference type="ARBA" id="ARBA00023211"/>
    </source>
</evidence>
<dbReference type="PATRIC" id="fig|665952.3.peg.913"/>
<dbReference type="GO" id="GO:0009098">
    <property type="term" value="P:L-leucine biosynthetic process"/>
    <property type="evidence" value="ECO:0007669"/>
    <property type="project" value="TreeGrafter"/>
</dbReference>
<evidence type="ECO:0000256" key="3">
    <source>
        <dbReference type="ARBA" id="ARBA00022797"/>
    </source>
</evidence>
<comment type="caution">
    <text evidence="10">The sequence shown here is derived from an EMBL/GenBank/DDBJ whole genome shotgun (WGS) entry which is preliminary data.</text>
</comment>
<feature type="binding site" evidence="7">
    <location>
        <position position="293"/>
    </location>
    <ligand>
        <name>Mn(2+)</name>
        <dbReference type="ChEBI" id="CHEBI:29035"/>
    </ligand>
</feature>
<dbReference type="SUPFAM" id="SSF55347">
    <property type="entry name" value="Glyceraldehyde-3-phosphate dehydrogenase-like, C-terminal domain"/>
    <property type="match status" value="1"/>
</dbReference>
<dbReference type="NCBIfam" id="TIGR03217">
    <property type="entry name" value="4OH_2_O_val_ald"/>
    <property type="match status" value="1"/>
</dbReference>
<dbReference type="Gene3D" id="1.10.8.60">
    <property type="match status" value="1"/>
</dbReference>
<keyword evidence="4 7" id="KW-0464">Manganese</keyword>
<dbReference type="HOGENOM" id="CLU_049173_0_0_9"/>
<dbReference type="AlphaFoldDB" id="G9QIX4"/>
<organism evidence="10 11">
    <name type="scientific">Bacillus smithii 7_3_47FAA</name>
    <dbReference type="NCBI Taxonomy" id="665952"/>
    <lineage>
        <taxon>Bacteria</taxon>
        <taxon>Bacillati</taxon>
        <taxon>Bacillota</taxon>
        <taxon>Bacilli</taxon>
        <taxon>Bacillales</taxon>
        <taxon>Bacillaceae</taxon>
        <taxon>Bacillus</taxon>
    </lineage>
</organism>
<dbReference type="GO" id="GO:0003852">
    <property type="term" value="F:2-isopropylmalate synthase activity"/>
    <property type="evidence" value="ECO:0007669"/>
    <property type="project" value="TreeGrafter"/>
</dbReference>
<feature type="domain" description="Pyruvate carboxyltransferase" evidence="9">
    <location>
        <begin position="104"/>
        <end position="354"/>
    </location>
</feature>
<comment type="similarity">
    <text evidence="1 7">Belongs to the 4-hydroxy-2-oxovalerate aldolase family.</text>
</comment>
<dbReference type="Proteomes" id="UP000011747">
    <property type="component" value="Unassembled WGS sequence"/>
</dbReference>
<dbReference type="SUPFAM" id="SSF51569">
    <property type="entry name" value="Aldolase"/>
    <property type="match status" value="1"/>
</dbReference>
<dbReference type="InterPro" id="IPR013785">
    <property type="entry name" value="Aldolase_TIM"/>
</dbReference>
<evidence type="ECO:0000259" key="9">
    <source>
        <dbReference type="PROSITE" id="PS50991"/>
    </source>
</evidence>
<feature type="binding site" evidence="7">
    <location>
        <position position="383"/>
    </location>
    <ligand>
        <name>substrate</name>
    </ligand>
</feature>
<dbReference type="EMBL" id="ACWF01000048">
    <property type="protein sequence ID" value="EHL78896.1"/>
    <property type="molecule type" value="Genomic_DNA"/>
</dbReference>
<dbReference type="GO" id="GO:0008701">
    <property type="term" value="F:4-hydroxy-2-oxovalerate aldolase activity"/>
    <property type="evidence" value="ECO:0007669"/>
    <property type="project" value="UniProtKB-UniRule"/>
</dbReference>
<dbReference type="PANTHER" id="PTHR10277:SF9">
    <property type="entry name" value="2-ISOPROPYLMALATE SYNTHASE 1, CHLOROPLASTIC-RELATED"/>
    <property type="match status" value="1"/>
</dbReference>
<comment type="catalytic activity">
    <reaction evidence="7">
        <text>(S)-4-hydroxy-2-oxopentanoate = acetaldehyde + pyruvate</text>
        <dbReference type="Rhea" id="RHEA:22624"/>
        <dbReference type="ChEBI" id="CHEBI:15343"/>
        <dbReference type="ChEBI" id="CHEBI:15361"/>
        <dbReference type="ChEBI" id="CHEBI:73143"/>
        <dbReference type="EC" id="4.1.3.39"/>
    </reaction>
</comment>
<dbReference type="Gene3D" id="3.20.20.70">
    <property type="entry name" value="Aldolase class I"/>
    <property type="match status" value="1"/>
</dbReference>
<accession>G9QIX4</accession>
<evidence type="ECO:0000256" key="7">
    <source>
        <dbReference type="HAMAP-Rule" id="MF_01656"/>
    </source>
</evidence>
<dbReference type="InterPro" id="IPR050073">
    <property type="entry name" value="2-IPM_HCS-like"/>
</dbReference>
<feature type="binding site" evidence="7">
    <location>
        <position position="266"/>
    </location>
    <ligand>
        <name>substrate</name>
    </ligand>
</feature>
<proteinExistence type="inferred from homology"/>
<dbReference type="InterPro" id="IPR012425">
    <property type="entry name" value="DmpG_comm"/>
</dbReference>
<dbReference type="PROSITE" id="PS50991">
    <property type="entry name" value="PYR_CT"/>
    <property type="match status" value="1"/>
</dbReference>
<sequence length="436" mass="47331">MMRDAIHALVEEEGKEKEITESIKKLVTKVQEYVPGYRLRTEPIFKGKRVSVFIEVEGAGDFFPPYSGNLDIMTASARKVAEEFSRKNCRSCRNSEGGLKMAHLTVVDVTLRDGSHSMKHAFTEKQVRSTARALDEAGVPYFEVSHGDGLGGSSLQYGFSKVNEMKLIAAAKEECQQSKISVLLLPGIGIKEDLKEAVQAGADMVRVATHVTEADVAKQHIELGRNLGLKTVGFLMMAHSASTSKLVEQAKLFESYGAEVVYVTDSAGALLPHEVKEKIAALRSELGVDIGFHGHNNLSLAMANTLAAIEEGATYIDGSLRALGAGSGNTQTEVMIAVLNRLGHQTGIDLYKIMDAANIVADYMPRPQEITGASLILGYAGVYSSFLLHAKEAAERFQVDERDILVELGKRKVVGGQEDMILQVASELASKVKTFI</sequence>
<keyword evidence="3 7" id="KW-0058">Aromatic hydrocarbons catabolism</keyword>
<dbReference type="Pfam" id="PF07836">
    <property type="entry name" value="DmpG_comm"/>
    <property type="match status" value="1"/>
</dbReference>
<feature type="active site" description="Proton acceptor" evidence="7">
    <location>
        <position position="116"/>
    </location>
</feature>
<dbReference type="EC" id="4.1.3.39" evidence="7 8"/>
<dbReference type="Pfam" id="PF09290">
    <property type="entry name" value="AcetDehyd-dimer"/>
    <property type="match status" value="1"/>
</dbReference>
<feature type="binding site" evidence="7">
    <location>
        <position position="113"/>
    </location>
    <ligand>
        <name>Mn(2+)</name>
        <dbReference type="ChEBI" id="CHEBI:29035"/>
    </ligand>
</feature>
<feature type="binding site" evidence="7">
    <location>
        <position position="295"/>
    </location>
    <ligand>
        <name>Mn(2+)</name>
        <dbReference type="ChEBI" id="CHEBI:29035"/>
    </ligand>
</feature>
<dbReference type="NCBIfam" id="NF006049">
    <property type="entry name" value="PRK08195.1"/>
    <property type="match status" value="1"/>
</dbReference>
<keyword evidence="11" id="KW-1185">Reference proteome</keyword>
<evidence type="ECO:0000256" key="8">
    <source>
        <dbReference type="NCBIfam" id="TIGR03217"/>
    </source>
</evidence>
<feature type="binding site" evidence="7">
    <location>
        <position position="293"/>
    </location>
    <ligand>
        <name>substrate</name>
    </ligand>
</feature>
<dbReference type="GO" id="GO:0030145">
    <property type="term" value="F:manganese ion binding"/>
    <property type="evidence" value="ECO:0007669"/>
    <property type="project" value="UniProtKB-UniRule"/>
</dbReference>
<keyword evidence="2 7" id="KW-0479">Metal-binding</keyword>
<feature type="site" description="Transition state stabilizer" evidence="7">
    <location>
        <position position="112"/>
    </location>
</feature>
<evidence type="ECO:0000256" key="6">
    <source>
        <dbReference type="ARBA" id="ARBA00023518"/>
    </source>
</evidence>
<dbReference type="InterPro" id="IPR015426">
    <property type="entry name" value="Acetylaldehyde_DH_C"/>
</dbReference>
<dbReference type="GO" id="GO:0008774">
    <property type="term" value="F:acetaldehyde dehydrogenase (acetylating) activity"/>
    <property type="evidence" value="ECO:0007669"/>
    <property type="project" value="InterPro"/>
</dbReference>
<evidence type="ECO:0000313" key="10">
    <source>
        <dbReference type="EMBL" id="EHL78896.1"/>
    </source>
</evidence>
<dbReference type="InterPro" id="IPR035685">
    <property type="entry name" value="DRE_TIM_HOA"/>
</dbReference>
<feature type="binding site" evidence="7">
    <location>
        <begin position="112"/>
        <end position="113"/>
    </location>
    <ligand>
        <name>substrate</name>
    </ligand>
</feature>
<evidence type="ECO:0000256" key="1">
    <source>
        <dbReference type="ARBA" id="ARBA00008944"/>
    </source>
</evidence>
<dbReference type="PANTHER" id="PTHR10277">
    <property type="entry name" value="HOMOCITRATE SYNTHASE-RELATED"/>
    <property type="match status" value="1"/>
</dbReference>
<evidence type="ECO:0000313" key="11">
    <source>
        <dbReference type="Proteomes" id="UP000011747"/>
    </source>
</evidence>
<reference evidence="10 11" key="1">
    <citation type="submission" date="2011-09" db="EMBL/GenBank/DDBJ databases">
        <title>The Genome Sequence of Bacillus smithii 7_3_47FAA.</title>
        <authorList>
            <consortium name="The Broad Institute Genome Sequencing Platform"/>
            <person name="Earl A."/>
            <person name="Ward D."/>
            <person name="Feldgarden M."/>
            <person name="Gevers D."/>
            <person name="Daigneault M."/>
            <person name="Strauss J."/>
            <person name="Allen-Vercoe E."/>
            <person name="Young S.K."/>
            <person name="Zeng Q."/>
            <person name="Gargeya S."/>
            <person name="Fitzgerald M."/>
            <person name="Haas B."/>
            <person name="Abouelleil A."/>
            <person name="Alvarado L."/>
            <person name="Arachchi H.M."/>
            <person name="Berlin A."/>
            <person name="Brown A."/>
            <person name="Chapman S.B."/>
            <person name="Chen Z."/>
            <person name="Dunbar C."/>
            <person name="Freedman E."/>
            <person name="Gearin G."/>
            <person name="Goldberg J."/>
            <person name="Griggs A."/>
            <person name="Gujja S."/>
            <person name="Heiman D."/>
            <person name="Howarth C."/>
            <person name="Larson L."/>
            <person name="Lui A."/>
            <person name="MacDonald P.J.P."/>
            <person name="Montmayeur A."/>
            <person name="Murphy C."/>
            <person name="Neiman D."/>
            <person name="Pearson M."/>
            <person name="Priest M."/>
            <person name="Roberts A."/>
            <person name="Saif S."/>
            <person name="Shea T."/>
            <person name="Shenoy N."/>
            <person name="Sisk P."/>
            <person name="Stolte C."/>
            <person name="Sykes S."/>
            <person name="Wortman J."/>
            <person name="Nusbaum C."/>
            <person name="Birren B."/>
        </authorList>
    </citation>
    <scope>NUCLEOTIDE SEQUENCE [LARGE SCALE GENOMIC DNA]</scope>
    <source>
        <strain evidence="10 11">7_3_47FAA</strain>
    </source>
</reference>